<evidence type="ECO:0000259" key="10">
    <source>
        <dbReference type="PROSITE" id="PS50097"/>
    </source>
</evidence>
<dbReference type="PROSITE" id="PS51649">
    <property type="entry name" value="NPH3"/>
    <property type="match status" value="1"/>
</dbReference>
<feature type="region of interest" description="VHIID" evidence="8">
    <location>
        <begin position="127"/>
        <end position="192"/>
    </location>
</feature>
<evidence type="ECO:0000256" key="2">
    <source>
        <dbReference type="ARBA" id="ARBA00004906"/>
    </source>
</evidence>
<dbReference type="GO" id="GO:0016567">
    <property type="term" value="P:protein ubiquitination"/>
    <property type="evidence" value="ECO:0007669"/>
    <property type="project" value="UniProtKB-UniPathway"/>
</dbReference>
<evidence type="ECO:0008006" key="14">
    <source>
        <dbReference type="Google" id="ProtNLM"/>
    </source>
</evidence>
<evidence type="ECO:0000256" key="5">
    <source>
        <dbReference type="ARBA" id="ARBA00023163"/>
    </source>
</evidence>
<dbReference type="PANTHER" id="PTHR32370">
    <property type="entry name" value="OS12G0117600 PROTEIN"/>
    <property type="match status" value="1"/>
</dbReference>
<dbReference type="EMBL" id="RDQH01000343">
    <property type="protein sequence ID" value="RXH68080.1"/>
    <property type="molecule type" value="Genomic_DNA"/>
</dbReference>
<protein>
    <recommendedName>
        <fullName evidence="14">NPH3 domain-containing protein</fullName>
    </recommendedName>
</protein>
<dbReference type="Proteomes" id="UP000290289">
    <property type="component" value="Chromosome 17"/>
</dbReference>
<name>A0A498HB60_MALDO</name>
<dbReference type="InterPro" id="IPR005202">
    <property type="entry name" value="TF_GRAS"/>
</dbReference>
<dbReference type="Gene3D" id="3.30.710.10">
    <property type="entry name" value="Potassium Channel Kv1.1, Chain A"/>
    <property type="match status" value="1"/>
</dbReference>
<feature type="domain" description="BTB" evidence="10">
    <location>
        <begin position="438"/>
        <end position="502"/>
    </location>
</feature>
<evidence type="ECO:0000256" key="4">
    <source>
        <dbReference type="ARBA" id="ARBA00023015"/>
    </source>
</evidence>
<proteinExistence type="inferred from homology"/>
<dbReference type="Pfam" id="PF03514">
    <property type="entry name" value="GRAS"/>
    <property type="match status" value="1"/>
</dbReference>
<dbReference type="SUPFAM" id="SSF54695">
    <property type="entry name" value="POZ domain"/>
    <property type="match status" value="1"/>
</dbReference>
<reference evidence="12 13" key="1">
    <citation type="submission" date="2018-10" db="EMBL/GenBank/DDBJ databases">
        <title>A high-quality apple genome assembly.</title>
        <authorList>
            <person name="Hu J."/>
        </authorList>
    </citation>
    <scope>NUCLEOTIDE SEQUENCE [LARGE SCALE GENOMIC DNA]</scope>
    <source>
        <strain evidence="13">cv. HFTH1</strain>
        <tissue evidence="12">Young leaf</tissue>
    </source>
</reference>
<dbReference type="SMART" id="SM00225">
    <property type="entry name" value="BTB"/>
    <property type="match status" value="1"/>
</dbReference>
<keyword evidence="9" id="KW-0175">Coiled coil</keyword>
<comment type="similarity">
    <text evidence="7">Belongs to the NPH3 family.</text>
</comment>
<keyword evidence="4" id="KW-0805">Transcription regulation</keyword>
<organism evidence="12 13">
    <name type="scientific">Malus domestica</name>
    <name type="common">Apple</name>
    <name type="synonym">Pyrus malus</name>
    <dbReference type="NCBI Taxonomy" id="3750"/>
    <lineage>
        <taxon>Eukaryota</taxon>
        <taxon>Viridiplantae</taxon>
        <taxon>Streptophyta</taxon>
        <taxon>Embryophyta</taxon>
        <taxon>Tracheophyta</taxon>
        <taxon>Spermatophyta</taxon>
        <taxon>Magnoliopsida</taxon>
        <taxon>eudicotyledons</taxon>
        <taxon>Gunneridae</taxon>
        <taxon>Pentapetalae</taxon>
        <taxon>rosids</taxon>
        <taxon>fabids</taxon>
        <taxon>Rosales</taxon>
        <taxon>Rosaceae</taxon>
        <taxon>Amygdaloideae</taxon>
        <taxon>Maleae</taxon>
        <taxon>Malus</taxon>
    </lineage>
</organism>
<gene>
    <name evidence="12" type="ORF">DVH24_028227</name>
</gene>
<evidence type="ECO:0000313" key="12">
    <source>
        <dbReference type="EMBL" id="RXH68080.1"/>
    </source>
</evidence>
<comment type="caution">
    <text evidence="8">Lacks conserved residue(s) required for the propagation of feature annotation.</text>
</comment>
<dbReference type="GO" id="GO:0005634">
    <property type="term" value="C:nucleus"/>
    <property type="evidence" value="ECO:0007669"/>
    <property type="project" value="UniProtKB-SubCell"/>
</dbReference>
<dbReference type="InterPro" id="IPR027356">
    <property type="entry name" value="NPH3_dom"/>
</dbReference>
<sequence>MKTEVRGSITSISLQNPSTALFNTSQGTSLTGALTGCLGSLDGACIEKLLLHCASALESNDVTLAQQVMWVLNNVASSVGDPNQRLTSWILRALISRASKVCPTPMNFNGSSSTSTIPSRLMSVTELAGYVDLIPWHRFGYCASNSAIFKAIQGCPKVHILDFSITHCMQWPTLIDALAKRPEGPPLLRVSVPNWRPQVPPLLNVSSEEVGLRLGNFSRFRDVPFEFNVIENSSSLELLVTSELNPSSLDLREDEVLVVNCQNWLRYLSDEPGGTPGHQDGSMRNTFLNTIRSLNPRIIVVVDEDSDLSAPSLTSRITTCFNYLWIPFDSLDTFLPKDSTQRMDYESDVGHKIENIIGFEGHKRIERLESGVTMSQRLRNIGFSSTIFCEETAREVKALLDEHASGWGMKREEDMLVLTWKGHNSVFATAWFVMEVHCDLEVDVNGEESFMVDKRILASYSGRLSKLLGKSKASSRNLKVVFHDFPGGAESFKLISRFCYNNGSIYITPSNISLLYCAAQFMEMNNSVARKHNLLEKAEKSFQDIRYWSWSELLTALKQCQDLLPVANSLSLVEKCLDTLIARLHLTSEASPCPSTSSPDSSGIRFSCDTRSTESLKTSFSRTPWWFEDLLVLGPNLVEMLVKAMVSRKLDHVIISRFLFYYQKSKFYTVKSDTKRTIAETVIEMLYMLDQSCVSCKSLFGILRVSLNFNLNRSIRNKLENMIGSQLDQATLDNLLVPSPQGINYLYDVNLVLRFLKSFLRDGGTCQASPIRSRKVSGLIDLYIAEVAPDPCLKPSKFLALAIALPDSARDSYDELYHAIDMYLQVHAGLSEDKKMKICCVLNYEKLSAETCIHLSKNTKFPSKSAVQALVSQQSKLKKLLQTPNNFNSHATSPYSATTEAKNWGLRKDDANEQHVLYAGKLGLSTDNEKLRAHVQGMQCRVMELEKVCKKMQSQMAKFTKSKTSSHSHTRSLPKLLLWVDGTKCKVKSFSSSHSHASGMQAGNHIFCMNI</sequence>
<dbReference type="InterPro" id="IPR043454">
    <property type="entry name" value="NPH3/RPT2-like"/>
</dbReference>
<evidence type="ECO:0000256" key="7">
    <source>
        <dbReference type="PROSITE-ProRule" id="PRU00982"/>
    </source>
</evidence>
<evidence type="ECO:0000256" key="6">
    <source>
        <dbReference type="ARBA" id="ARBA00023242"/>
    </source>
</evidence>
<evidence type="ECO:0000256" key="8">
    <source>
        <dbReference type="PROSITE-ProRule" id="PRU01191"/>
    </source>
</evidence>
<dbReference type="Pfam" id="PF00651">
    <property type="entry name" value="BTB"/>
    <property type="match status" value="1"/>
</dbReference>
<comment type="pathway">
    <text evidence="2">Protein modification; protein ubiquitination.</text>
</comment>
<dbReference type="InterPro" id="IPR000210">
    <property type="entry name" value="BTB/POZ_dom"/>
</dbReference>
<evidence type="ECO:0000256" key="1">
    <source>
        <dbReference type="ARBA" id="ARBA00004123"/>
    </source>
</evidence>
<keyword evidence="5" id="KW-0804">Transcription</keyword>
<evidence type="ECO:0000313" key="13">
    <source>
        <dbReference type="Proteomes" id="UP000290289"/>
    </source>
</evidence>
<keyword evidence="3" id="KW-0833">Ubl conjugation pathway</keyword>
<dbReference type="InterPro" id="IPR011333">
    <property type="entry name" value="SKP1/BTB/POZ_sf"/>
</dbReference>
<evidence type="ECO:0000256" key="3">
    <source>
        <dbReference type="ARBA" id="ARBA00022786"/>
    </source>
</evidence>
<feature type="region of interest" description="SAW" evidence="8">
    <location>
        <begin position="358"/>
        <end position="432"/>
    </location>
</feature>
<dbReference type="PROSITE" id="PS50097">
    <property type="entry name" value="BTB"/>
    <property type="match status" value="1"/>
</dbReference>
<dbReference type="Pfam" id="PF03000">
    <property type="entry name" value="NPH3"/>
    <property type="match status" value="1"/>
</dbReference>
<accession>A0A498HB60</accession>
<evidence type="ECO:0000259" key="11">
    <source>
        <dbReference type="PROSITE" id="PS51649"/>
    </source>
</evidence>
<dbReference type="UniPathway" id="UPA00143"/>
<feature type="coiled-coil region" evidence="9">
    <location>
        <begin position="928"/>
        <end position="955"/>
    </location>
</feature>
<dbReference type="AlphaFoldDB" id="A0A498HB60"/>
<dbReference type="PROSITE" id="PS50985">
    <property type="entry name" value="GRAS"/>
    <property type="match status" value="1"/>
</dbReference>
<comment type="subcellular location">
    <subcellularLocation>
        <location evidence="1">Nucleus</location>
    </subcellularLocation>
</comment>
<evidence type="ECO:0000256" key="9">
    <source>
        <dbReference type="SAM" id="Coils"/>
    </source>
</evidence>
<feature type="short sequence motif" description="VHIID" evidence="8">
    <location>
        <begin position="158"/>
        <end position="162"/>
    </location>
</feature>
<keyword evidence="13" id="KW-1185">Reference proteome</keyword>
<keyword evidence="6" id="KW-0539">Nucleus</keyword>
<comment type="similarity">
    <text evidence="8">Belongs to the GRAS family.</text>
</comment>
<comment type="caution">
    <text evidence="12">The sequence shown here is derived from an EMBL/GenBank/DDBJ whole genome shotgun (WGS) entry which is preliminary data.</text>
</comment>
<feature type="domain" description="NPH3" evidence="11">
    <location>
        <begin position="624"/>
        <end position="876"/>
    </location>
</feature>